<evidence type="ECO:0000256" key="2">
    <source>
        <dbReference type="ARBA" id="ARBA00022448"/>
    </source>
</evidence>
<feature type="binding site" evidence="16">
    <location>
        <position position="391"/>
    </location>
    <ligand>
        <name>ATP</name>
        <dbReference type="ChEBI" id="CHEBI:30616"/>
    </ligand>
</feature>
<name>A0ABS3WER1_9BACL</name>
<feature type="transmembrane region" description="Helical" evidence="16">
    <location>
        <begin position="252"/>
        <end position="274"/>
    </location>
</feature>
<evidence type="ECO:0000256" key="7">
    <source>
        <dbReference type="ARBA" id="ARBA00022723"/>
    </source>
</evidence>
<keyword evidence="13 16" id="KW-1133">Transmembrane helix</keyword>
<keyword evidence="5 16" id="KW-0597">Phosphoprotein</keyword>
<dbReference type="Gene3D" id="2.70.150.10">
    <property type="entry name" value="Calcium-transporting ATPase, cytoplasmic transduction domain A"/>
    <property type="match status" value="1"/>
</dbReference>
<comment type="subunit">
    <text evidence="16">The system is composed of three essential subunits: KdpA, KdpB and KdpC.</text>
</comment>
<dbReference type="InterPro" id="IPR023214">
    <property type="entry name" value="HAD_sf"/>
</dbReference>
<evidence type="ECO:0000256" key="12">
    <source>
        <dbReference type="ARBA" id="ARBA00022967"/>
    </source>
</evidence>
<protein>
    <recommendedName>
        <fullName evidence="16">Potassium-transporting ATPase ATP-binding subunit</fullName>
        <ecNumber evidence="16">7.2.2.6</ecNumber>
    </recommendedName>
    <alternativeName>
        <fullName evidence="16">ATP phosphohydrolase [potassium-transporting] B chain</fullName>
    </alternativeName>
    <alternativeName>
        <fullName evidence="16">Potassium-binding and translocating subunit B</fullName>
    </alternativeName>
    <alternativeName>
        <fullName evidence="16">Potassium-translocating ATPase B chain</fullName>
    </alternativeName>
</protein>
<evidence type="ECO:0000256" key="5">
    <source>
        <dbReference type="ARBA" id="ARBA00022553"/>
    </source>
</evidence>
<evidence type="ECO:0000313" key="19">
    <source>
        <dbReference type="Proteomes" id="UP000670947"/>
    </source>
</evidence>
<dbReference type="PROSITE" id="PS00154">
    <property type="entry name" value="ATPASE_E1_E2"/>
    <property type="match status" value="1"/>
</dbReference>
<feature type="transmembrane region" description="Helical" evidence="16">
    <location>
        <begin position="35"/>
        <end position="56"/>
    </location>
</feature>
<dbReference type="InterPro" id="IPR006391">
    <property type="entry name" value="P-type_ATPase_bsu_IA"/>
</dbReference>
<dbReference type="InterPro" id="IPR018303">
    <property type="entry name" value="ATPase_P-typ_P_site"/>
</dbReference>
<feature type="binding site" evidence="16">
    <location>
        <position position="514"/>
    </location>
    <ligand>
        <name>Mg(2+)</name>
        <dbReference type="ChEBI" id="CHEBI:18420"/>
    </ligand>
</feature>
<dbReference type="Gene3D" id="3.40.1110.10">
    <property type="entry name" value="Calcium-transporting ATPase, cytoplasmic domain N"/>
    <property type="match status" value="1"/>
</dbReference>
<keyword evidence="6 16" id="KW-0812">Transmembrane</keyword>
<feature type="binding site" evidence="16">
    <location>
        <begin position="373"/>
        <end position="380"/>
    </location>
    <ligand>
        <name>ATP</name>
        <dbReference type="ChEBI" id="CHEBI:30616"/>
    </ligand>
</feature>
<evidence type="ECO:0000256" key="6">
    <source>
        <dbReference type="ARBA" id="ARBA00022692"/>
    </source>
</evidence>
<dbReference type="InterPro" id="IPR001757">
    <property type="entry name" value="P_typ_ATPase"/>
</dbReference>
<evidence type="ECO:0000256" key="4">
    <source>
        <dbReference type="ARBA" id="ARBA00022538"/>
    </source>
</evidence>
<comment type="similarity">
    <text evidence="16">Belongs to the cation transport ATPase (P-type) (TC 3.A.3) family. Type IA subfamily.</text>
</comment>
<organism evidence="18 19">
    <name type="scientific">Paenibacillus artemisiicola</name>
    <dbReference type="NCBI Taxonomy" id="1172618"/>
    <lineage>
        <taxon>Bacteria</taxon>
        <taxon>Bacillati</taxon>
        <taxon>Bacillota</taxon>
        <taxon>Bacilli</taxon>
        <taxon>Bacillales</taxon>
        <taxon>Paenibacillaceae</taxon>
        <taxon>Paenibacillus</taxon>
    </lineage>
</organism>
<keyword evidence="2 16" id="KW-0813">Transport</keyword>
<evidence type="ECO:0000259" key="17">
    <source>
        <dbReference type="Pfam" id="PF00122"/>
    </source>
</evidence>
<keyword evidence="8 16" id="KW-0547">Nucleotide-binding</keyword>
<dbReference type="InterPro" id="IPR023298">
    <property type="entry name" value="ATPase_P-typ_TM_dom_sf"/>
</dbReference>
<feature type="transmembrane region" description="Helical" evidence="16">
    <location>
        <begin position="651"/>
        <end position="672"/>
    </location>
</feature>
<dbReference type="SUPFAM" id="SSF81660">
    <property type="entry name" value="Metal cation-transporting ATPase, ATP-binding domain N"/>
    <property type="match status" value="1"/>
</dbReference>
<evidence type="ECO:0000256" key="11">
    <source>
        <dbReference type="ARBA" id="ARBA00022958"/>
    </source>
</evidence>
<keyword evidence="15 16" id="KW-0472">Membrane</keyword>
<dbReference type="Pfam" id="PF00702">
    <property type="entry name" value="Hydrolase"/>
    <property type="match status" value="1"/>
</dbReference>
<dbReference type="PRINTS" id="PR00119">
    <property type="entry name" value="CATATPASE"/>
</dbReference>
<sequence length="676" mass="72346">MSMDRNYRMSGKQLGQALLGSVLKLHPVRMAGNPVLFVVEGATALVLLTIAFPAVFHAEGRQGYNTFVFLVLLFTVLFANFAEALAEGRGRAHADALRRTRTSAQAKRLRKDGTVQLVAASELRRKDVILIEQGDIVPGDGEIVDGAAVIDESAVTGESTPVLKRANSDFSSVTGGTLVVSDAVKVRITADPGETFLDRMIRLVEGAKRQKSPNEVALNTLLVVFTLVFLIVVVTLGPIAAYVGVKIETSTLIALLVCLIPTTIGGLLSAIGIAGMSRVTRFNVVAMSGRAVEAAGDVGTVILDKTGTITYGNRQAFRFVPLAGVDVNELAHAAVCTSMHDETPEGRSVLDYAKRIRFAWKDGEFEGGEIVPFTAESRMSGLVLERASYYKGAAPEIKAHVLELGGDYPPQADEIHEAIAKEGGTPLAVCRNRRVLGFIYLKDTIKPGLKEKLAELREMGIKTIMCTGDNRLTAETIAREAGVDEFVAECKPDEKIRVVLAEQAQGKLVAMTGDGTNDAPALAQADVGIAMNSGTTAAKEAANMINLDSDPAKLIPVVLTGKQLLVTRGALTTFSLANDFSKYFAILPAALTGFMPQMEALNVMRLHSPESAVLSALIFNALIIPALIPLAMRGVRFAPMSADRLLRRNVLIYGVGGIFIPFFGIKAVDMALQWIA</sequence>
<keyword evidence="10 16" id="KW-0460">Magnesium</keyword>
<dbReference type="RefSeq" id="WP_208849532.1">
    <property type="nucleotide sequence ID" value="NZ_JAGGDJ010000023.1"/>
</dbReference>
<keyword evidence="3 16" id="KW-1003">Cell membrane</keyword>
<dbReference type="InterPro" id="IPR059000">
    <property type="entry name" value="ATPase_P-type_domA"/>
</dbReference>
<feature type="binding site" evidence="16">
    <location>
        <position position="341"/>
    </location>
    <ligand>
        <name>ATP</name>
        <dbReference type="ChEBI" id="CHEBI:30616"/>
    </ligand>
</feature>
<comment type="catalytic activity">
    <reaction evidence="16">
        <text>K(+)(out) + ATP + H2O = K(+)(in) + ADP + phosphate + H(+)</text>
        <dbReference type="Rhea" id="RHEA:16777"/>
        <dbReference type="ChEBI" id="CHEBI:15377"/>
        <dbReference type="ChEBI" id="CHEBI:15378"/>
        <dbReference type="ChEBI" id="CHEBI:29103"/>
        <dbReference type="ChEBI" id="CHEBI:30616"/>
        <dbReference type="ChEBI" id="CHEBI:43474"/>
        <dbReference type="ChEBI" id="CHEBI:456216"/>
        <dbReference type="EC" id="7.2.2.6"/>
    </reaction>
</comment>
<comment type="caution">
    <text evidence="16">Lacks conserved residue(s) required for the propagation of feature annotation.</text>
</comment>
<keyword evidence="11 16" id="KW-0630">Potassium</keyword>
<evidence type="ECO:0000256" key="15">
    <source>
        <dbReference type="ARBA" id="ARBA00023136"/>
    </source>
</evidence>
<keyword evidence="7 16" id="KW-0479">Metal-binding</keyword>
<dbReference type="NCBIfam" id="TIGR01497">
    <property type="entry name" value="kdpB"/>
    <property type="match status" value="1"/>
</dbReference>
<dbReference type="PANTHER" id="PTHR43743:SF1">
    <property type="entry name" value="POTASSIUM-TRANSPORTING ATPASE ATP-BINDING SUBUNIT"/>
    <property type="match status" value="1"/>
</dbReference>
<dbReference type="Gene3D" id="3.40.50.1000">
    <property type="entry name" value="HAD superfamily/HAD-like"/>
    <property type="match status" value="1"/>
</dbReference>
<keyword evidence="9 16" id="KW-0067">ATP-binding</keyword>
<feature type="domain" description="P-type ATPase A" evidence="17">
    <location>
        <begin position="103"/>
        <end position="205"/>
    </location>
</feature>
<feature type="transmembrane region" description="Helical" evidence="16">
    <location>
        <begin position="216"/>
        <end position="240"/>
    </location>
</feature>
<feature type="active site" description="4-aspartylphosphate intermediate" evidence="16">
    <location>
        <position position="304"/>
    </location>
</feature>
<evidence type="ECO:0000256" key="8">
    <source>
        <dbReference type="ARBA" id="ARBA00022741"/>
    </source>
</evidence>
<dbReference type="SUPFAM" id="SSF56784">
    <property type="entry name" value="HAD-like"/>
    <property type="match status" value="1"/>
</dbReference>
<dbReference type="EC" id="7.2.2.6" evidence="16"/>
<dbReference type="SUPFAM" id="SSF81653">
    <property type="entry name" value="Calcium ATPase, transduction domain A"/>
    <property type="match status" value="1"/>
</dbReference>
<comment type="function">
    <text evidence="16">Part of the high-affinity ATP-driven potassium transport (or Kdp) system, which catalyzes the hydrolysis of ATP coupled with the electrogenic transport of potassium into the cytoplasm. This subunit is responsible for energy coupling to the transport system and for the release of the potassium ions to the cytoplasm.</text>
</comment>
<dbReference type="SUPFAM" id="SSF81665">
    <property type="entry name" value="Calcium ATPase, transmembrane domain M"/>
    <property type="match status" value="1"/>
</dbReference>
<dbReference type="SFLD" id="SFLDS00003">
    <property type="entry name" value="Haloacid_Dehalogenase"/>
    <property type="match status" value="1"/>
</dbReference>
<feature type="transmembrane region" description="Helical" evidence="16">
    <location>
        <begin position="612"/>
        <end position="631"/>
    </location>
</feature>
<evidence type="ECO:0000256" key="10">
    <source>
        <dbReference type="ARBA" id="ARBA00022842"/>
    </source>
</evidence>
<comment type="subcellular location">
    <subcellularLocation>
        <location evidence="16">Cell membrane</location>
        <topology evidence="16">Multi-pass membrane protein</topology>
    </subcellularLocation>
    <subcellularLocation>
        <location evidence="1">Membrane</location>
        <topology evidence="1">Multi-pass membrane protein</topology>
    </subcellularLocation>
</comment>
<feature type="binding site" evidence="16">
    <location>
        <position position="518"/>
    </location>
    <ligand>
        <name>Mg(2+)</name>
        <dbReference type="ChEBI" id="CHEBI:18420"/>
    </ligand>
</feature>
<reference evidence="18 19" key="1">
    <citation type="submission" date="2021-03" db="EMBL/GenBank/DDBJ databases">
        <title>Paenibacillus artemisicola MWE-103 whole genome sequence.</title>
        <authorList>
            <person name="Ham Y.J."/>
        </authorList>
    </citation>
    <scope>NUCLEOTIDE SEQUENCE [LARGE SCALE GENOMIC DNA]</scope>
    <source>
        <strain evidence="18 19">MWE-103</strain>
    </source>
</reference>
<dbReference type="PANTHER" id="PTHR43743">
    <property type="entry name" value="POTASSIUM-TRANSPORTING ATPASE ATP-BINDING SUBUNIT"/>
    <property type="match status" value="1"/>
</dbReference>
<evidence type="ECO:0000313" key="18">
    <source>
        <dbReference type="EMBL" id="MBO7746789.1"/>
    </source>
</evidence>
<dbReference type="InterPro" id="IPR008250">
    <property type="entry name" value="ATPase_P-typ_transduc_dom_A_sf"/>
</dbReference>
<dbReference type="Pfam" id="PF00122">
    <property type="entry name" value="E1-E2_ATPase"/>
    <property type="match status" value="1"/>
</dbReference>
<dbReference type="InterPro" id="IPR036412">
    <property type="entry name" value="HAD-like_sf"/>
</dbReference>
<feature type="transmembrane region" description="Helical" evidence="16">
    <location>
        <begin position="62"/>
        <end position="82"/>
    </location>
</feature>
<proteinExistence type="inferred from homology"/>
<keyword evidence="19" id="KW-1185">Reference proteome</keyword>
<dbReference type="Proteomes" id="UP000670947">
    <property type="component" value="Unassembled WGS sequence"/>
</dbReference>
<keyword evidence="4 16" id="KW-0633">Potassium transport</keyword>
<dbReference type="InterPro" id="IPR044492">
    <property type="entry name" value="P_typ_ATPase_HD_dom"/>
</dbReference>
<evidence type="ECO:0000256" key="9">
    <source>
        <dbReference type="ARBA" id="ARBA00022840"/>
    </source>
</evidence>
<feature type="binding site" evidence="16">
    <location>
        <position position="345"/>
    </location>
    <ligand>
        <name>ATP</name>
        <dbReference type="ChEBI" id="CHEBI:30616"/>
    </ligand>
</feature>
<keyword evidence="12 16" id="KW-1278">Translocase</keyword>
<gene>
    <name evidence="16 18" type="primary">kdpB</name>
    <name evidence="18" type="ORF">I8J29_21470</name>
</gene>
<dbReference type="SFLD" id="SFLDF00027">
    <property type="entry name" value="p-type_atpase"/>
    <property type="match status" value="1"/>
</dbReference>
<dbReference type="HAMAP" id="MF_00285">
    <property type="entry name" value="KdpB"/>
    <property type="match status" value="1"/>
</dbReference>
<dbReference type="EMBL" id="JAGGDJ010000023">
    <property type="protein sequence ID" value="MBO7746789.1"/>
    <property type="molecule type" value="Genomic_DNA"/>
</dbReference>
<evidence type="ECO:0000256" key="13">
    <source>
        <dbReference type="ARBA" id="ARBA00022989"/>
    </source>
</evidence>
<evidence type="ECO:0000256" key="14">
    <source>
        <dbReference type="ARBA" id="ARBA00023065"/>
    </source>
</evidence>
<evidence type="ECO:0000256" key="3">
    <source>
        <dbReference type="ARBA" id="ARBA00022475"/>
    </source>
</evidence>
<dbReference type="NCBIfam" id="TIGR01494">
    <property type="entry name" value="ATPase_P-type"/>
    <property type="match status" value="2"/>
</dbReference>
<keyword evidence="14 16" id="KW-0406">Ion transport</keyword>
<evidence type="ECO:0000256" key="16">
    <source>
        <dbReference type="HAMAP-Rule" id="MF_00285"/>
    </source>
</evidence>
<evidence type="ECO:0000256" key="1">
    <source>
        <dbReference type="ARBA" id="ARBA00004141"/>
    </source>
</evidence>
<accession>A0ABS3WER1</accession>
<dbReference type="SFLD" id="SFLDG00002">
    <property type="entry name" value="C1.7:_P-type_atpase_like"/>
    <property type="match status" value="1"/>
</dbReference>
<comment type="caution">
    <text evidence="18">The sequence shown here is derived from an EMBL/GenBank/DDBJ whole genome shotgun (WGS) entry which is preliminary data.</text>
</comment>
<dbReference type="InterPro" id="IPR023299">
    <property type="entry name" value="ATPase_P-typ_cyto_dom_N"/>
</dbReference>